<dbReference type="PANTHER" id="PTHR38597">
    <property type="entry name" value="BLL3834 PROTEIN"/>
    <property type="match status" value="1"/>
</dbReference>
<name>A0A0S8G8P6_UNCW3</name>
<evidence type="ECO:0000313" key="2">
    <source>
        <dbReference type="Proteomes" id="UP000051096"/>
    </source>
</evidence>
<reference evidence="1 2" key="1">
    <citation type="journal article" date="2015" name="Microbiome">
        <title>Genomic resolution of linkages in carbon, nitrogen, and sulfur cycling among widespread estuary sediment bacteria.</title>
        <authorList>
            <person name="Baker B.J."/>
            <person name="Lazar C.S."/>
            <person name="Teske A.P."/>
            <person name="Dick G.J."/>
        </authorList>
    </citation>
    <scope>NUCLEOTIDE SEQUENCE [LARGE SCALE GENOMIC DNA]</scope>
    <source>
        <strain evidence="1">SM23_60</strain>
    </source>
</reference>
<dbReference type="Pfam" id="PF05559">
    <property type="entry name" value="DUF763"/>
    <property type="match status" value="1"/>
</dbReference>
<gene>
    <name evidence="1" type="ORF">AMJ87_11015</name>
</gene>
<evidence type="ECO:0000313" key="1">
    <source>
        <dbReference type="EMBL" id="KPK69081.1"/>
    </source>
</evidence>
<dbReference type="Proteomes" id="UP000051096">
    <property type="component" value="Unassembled WGS sequence"/>
</dbReference>
<evidence type="ECO:0008006" key="3">
    <source>
        <dbReference type="Google" id="ProtNLM"/>
    </source>
</evidence>
<dbReference type="PANTHER" id="PTHR38597:SF1">
    <property type="entry name" value="BLL3834 PROTEIN"/>
    <property type="match status" value="1"/>
</dbReference>
<protein>
    <recommendedName>
        <fullName evidence="3">DUF763 domain-containing protein</fullName>
    </recommendedName>
</protein>
<dbReference type="EMBL" id="LJUO01000140">
    <property type="protein sequence ID" value="KPK69081.1"/>
    <property type="molecule type" value="Genomic_DNA"/>
</dbReference>
<dbReference type="InterPro" id="IPR008482">
    <property type="entry name" value="DUF763"/>
</dbReference>
<organism evidence="1 2">
    <name type="scientific">candidate division WOR_3 bacterium SM23_60</name>
    <dbReference type="NCBI Taxonomy" id="1703780"/>
    <lineage>
        <taxon>Bacteria</taxon>
        <taxon>Bacteria division WOR-3</taxon>
    </lineage>
</organism>
<dbReference type="PATRIC" id="fig|1703780.3.peg.1618"/>
<accession>A0A0S8G8P6</accession>
<dbReference type="AlphaFoldDB" id="A0A0S8G8P6"/>
<proteinExistence type="predicted"/>
<sequence>MKTGIAELPLHQGRAPRWLFAQMVTLSRAIIEAIVLECGTHEFLRRISDPYWFQAFGSILGFDWHSSGVTTTVCGAMKEGTKDIAHDLGIYFCGGKGGRSRKTPQEITVHAGNVSIDPAPLIYSSKIAAKVDNTCIQDGYTLYHHMFVFTKSGQWSVIQQGMNPLNQKARRYHWLSTRVRSYVCEPHTAVCCDTRHTALNMVARESEASRNIVTKLTQEHPDTLLKETQKILKMPSRHPVSRFDINQKYFYKVLLSTYERSPEDFETLVSIRGVGPKTVRALALIGELLFGKTPSFRDPARYSFAHGGKDGFPYPVNRETYGHSISYLEKAVKHAKIGRDAKLKALKKLATL</sequence>
<comment type="caution">
    <text evidence="1">The sequence shown here is derived from an EMBL/GenBank/DDBJ whole genome shotgun (WGS) entry which is preliminary data.</text>
</comment>